<keyword evidence="1" id="KW-1133">Transmembrane helix</keyword>
<feature type="transmembrane region" description="Helical" evidence="1">
    <location>
        <begin position="176"/>
        <end position="199"/>
    </location>
</feature>
<keyword evidence="3" id="KW-1185">Reference proteome</keyword>
<protein>
    <submittedName>
        <fullName evidence="2">Actin cortical patch SUR7/pH-response regulator pali</fullName>
    </submittedName>
</protein>
<reference evidence="2" key="1">
    <citation type="submission" date="2023-02" db="EMBL/GenBank/DDBJ databases">
        <title>Identification and recombinant expression of a fungal hydrolase from Papiliotrema laurentii that hydrolyzes apple cutin and clears colloidal polyester polyurethane.</title>
        <authorList>
            <consortium name="DOE Joint Genome Institute"/>
            <person name="Roman V.A."/>
            <person name="Bojanowski C."/>
            <person name="Crable B.R."/>
            <person name="Wagner D.N."/>
            <person name="Hung C.S."/>
            <person name="Nadeau L.J."/>
            <person name="Schratz L."/>
            <person name="Haridas S."/>
            <person name="Pangilinan J."/>
            <person name="Lipzen A."/>
            <person name="Na H."/>
            <person name="Yan M."/>
            <person name="Ng V."/>
            <person name="Grigoriev I.V."/>
            <person name="Spatafora J.W."/>
            <person name="Barlow D."/>
            <person name="Biffinger J."/>
            <person name="Kelley-Loughnane N."/>
            <person name="Varaljay V.A."/>
            <person name="Crookes-Goodson W.J."/>
        </authorList>
    </citation>
    <scope>NUCLEOTIDE SEQUENCE</scope>
    <source>
        <strain evidence="2">5307AH</strain>
    </source>
</reference>
<sequence>MRGEHCVAGASILSAIALILLVFAHIGQISSGTLTNSIYMAEVNVEAYGNAVSNIANVTKITSGGLYDTSATDKLGTGKGLRQYYRWGLYNACGYQKNGKGVCNSTIFGYPMEPLSQIGADAPDKFAQQWVDIIPASGFKDNGMNHGLSRAGSLMIFVGSCLVAVAFIFGFIKARIFFLIAASCSGLGALLLLTGAAMWTSLIAKDAWIKATVVQFGAKLGIYTTAGASLYLVWVAFALVALSVLPYVVACCTFRRN</sequence>
<dbReference type="AlphaFoldDB" id="A0AAD9FTD6"/>
<evidence type="ECO:0000313" key="3">
    <source>
        <dbReference type="Proteomes" id="UP001182556"/>
    </source>
</evidence>
<evidence type="ECO:0000256" key="1">
    <source>
        <dbReference type="SAM" id="Phobius"/>
    </source>
</evidence>
<dbReference type="InterPro" id="IPR052413">
    <property type="entry name" value="SUR7_domain"/>
</dbReference>
<dbReference type="PANTHER" id="PTHR28019:SF2">
    <property type="entry name" value="CELL MEMBRANE PROTEIN YLR413W-RELATED"/>
    <property type="match status" value="1"/>
</dbReference>
<dbReference type="EMBL" id="JAODAN010000003">
    <property type="protein sequence ID" value="KAK1925875.1"/>
    <property type="molecule type" value="Genomic_DNA"/>
</dbReference>
<comment type="caution">
    <text evidence="2">The sequence shown here is derived from an EMBL/GenBank/DDBJ whole genome shotgun (WGS) entry which is preliminary data.</text>
</comment>
<accession>A0AAD9FTD6</accession>
<feature type="transmembrane region" description="Helical" evidence="1">
    <location>
        <begin position="231"/>
        <end position="254"/>
    </location>
</feature>
<dbReference type="GO" id="GO:0005886">
    <property type="term" value="C:plasma membrane"/>
    <property type="evidence" value="ECO:0007669"/>
    <property type="project" value="InterPro"/>
</dbReference>
<dbReference type="GO" id="GO:0031505">
    <property type="term" value="P:fungal-type cell wall organization"/>
    <property type="evidence" value="ECO:0007669"/>
    <property type="project" value="TreeGrafter"/>
</dbReference>
<organism evidence="2 3">
    <name type="scientific">Papiliotrema laurentii</name>
    <name type="common">Cryptococcus laurentii</name>
    <dbReference type="NCBI Taxonomy" id="5418"/>
    <lineage>
        <taxon>Eukaryota</taxon>
        <taxon>Fungi</taxon>
        <taxon>Dikarya</taxon>
        <taxon>Basidiomycota</taxon>
        <taxon>Agaricomycotina</taxon>
        <taxon>Tremellomycetes</taxon>
        <taxon>Tremellales</taxon>
        <taxon>Rhynchogastremaceae</taxon>
        <taxon>Papiliotrema</taxon>
    </lineage>
</organism>
<keyword evidence="1" id="KW-0472">Membrane</keyword>
<proteinExistence type="predicted"/>
<dbReference type="InterPro" id="IPR009571">
    <property type="entry name" value="SUR7/Rim9-like_fungi"/>
</dbReference>
<keyword evidence="1" id="KW-0812">Transmembrane</keyword>
<feature type="transmembrane region" description="Helical" evidence="1">
    <location>
        <begin position="7"/>
        <end position="26"/>
    </location>
</feature>
<dbReference type="PANTHER" id="PTHR28019">
    <property type="entry name" value="CELL MEMBRANE PROTEIN YLR413W-RELATED"/>
    <property type="match status" value="1"/>
</dbReference>
<dbReference type="Pfam" id="PF06687">
    <property type="entry name" value="SUR7"/>
    <property type="match status" value="1"/>
</dbReference>
<dbReference type="Proteomes" id="UP001182556">
    <property type="component" value="Unassembled WGS sequence"/>
</dbReference>
<gene>
    <name evidence="2" type="ORF">DB88DRAFT_485430</name>
</gene>
<evidence type="ECO:0000313" key="2">
    <source>
        <dbReference type="EMBL" id="KAK1925875.1"/>
    </source>
</evidence>
<dbReference type="GO" id="GO:0051285">
    <property type="term" value="C:cell cortex of cell tip"/>
    <property type="evidence" value="ECO:0007669"/>
    <property type="project" value="TreeGrafter"/>
</dbReference>
<feature type="transmembrane region" description="Helical" evidence="1">
    <location>
        <begin position="151"/>
        <end position="169"/>
    </location>
</feature>
<name>A0AAD9FTD6_PAPLA</name>